<reference evidence="2" key="1">
    <citation type="submission" date="2012-02" db="EMBL/GenBank/DDBJ databases">
        <title>The complete genome of Echinicola vietnamensis DSM 17526.</title>
        <authorList>
            <person name="Lucas S."/>
            <person name="Copeland A."/>
            <person name="Lapidus A."/>
            <person name="Glavina del Rio T."/>
            <person name="Dalin E."/>
            <person name="Tice H."/>
            <person name="Bruce D."/>
            <person name="Goodwin L."/>
            <person name="Pitluck S."/>
            <person name="Peters L."/>
            <person name="Ovchinnikova G."/>
            <person name="Teshima H."/>
            <person name="Kyrpides N."/>
            <person name="Mavromatis K."/>
            <person name="Ivanova N."/>
            <person name="Brettin T."/>
            <person name="Detter J.C."/>
            <person name="Han C."/>
            <person name="Larimer F."/>
            <person name="Land M."/>
            <person name="Hauser L."/>
            <person name="Markowitz V."/>
            <person name="Cheng J.-F."/>
            <person name="Hugenholtz P."/>
            <person name="Woyke T."/>
            <person name="Wu D."/>
            <person name="Brambilla E."/>
            <person name="Klenk H.-P."/>
            <person name="Eisen J.A."/>
        </authorList>
    </citation>
    <scope>NUCLEOTIDE SEQUENCE [LARGE SCALE GENOMIC DNA]</scope>
    <source>
        <strain evidence="2">DSM 17526 / LMG 23754 / KMM 6221</strain>
    </source>
</reference>
<evidence type="ECO:0000313" key="1">
    <source>
        <dbReference type="EMBL" id="AGA80184.1"/>
    </source>
</evidence>
<evidence type="ECO:0000313" key="2">
    <source>
        <dbReference type="Proteomes" id="UP000010796"/>
    </source>
</evidence>
<protein>
    <submittedName>
        <fullName evidence="1">Uncharacterized protein</fullName>
    </submittedName>
</protein>
<dbReference type="AlphaFoldDB" id="L0G1U5"/>
<dbReference type="KEGG" id="evi:Echvi_3977"/>
<sequence length="67" mass="7943">MEVRDSTELYYVIRQFRTRVFNEEELSKEQRLQLLSIVEYSYALHEYLVEDGISAISTLVPTLKEAE</sequence>
<gene>
    <name evidence="1" type="ordered locus">Echvi_3977</name>
</gene>
<dbReference type="EMBL" id="CP003346">
    <property type="protein sequence ID" value="AGA80184.1"/>
    <property type="molecule type" value="Genomic_DNA"/>
</dbReference>
<keyword evidence="2" id="KW-1185">Reference proteome</keyword>
<dbReference type="STRING" id="926556.Echvi_3977"/>
<name>L0G1U5_ECHVK</name>
<dbReference type="Proteomes" id="UP000010796">
    <property type="component" value="Chromosome"/>
</dbReference>
<proteinExistence type="predicted"/>
<accession>L0G1U5</accession>
<dbReference type="HOGENOM" id="CLU_2805614_0_0_10"/>
<organism evidence="1 2">
    <name type="scientific">Echinicola vietnamensis (strain DSM 17526 / LMG 23754 / KMM 6221)</name>
    <dbReference type="NCBI Taxonomy" id="926556"/>
    <lineage>
        <taxon>Bacteria</taxon>
        <taxon>Pseudomonadati</taxon>
        <taxon>Bacteroidota</taxon>
        <taxon>Cytophagia</taxon>
        <taxon>Cytophagales</taxon>
        <taxon>Cyclobacteriaceae</taxon>
        <taxon>Echinicola</taxon>
    </lineage>
</organism>